<keyword evidence="1" id="KW-0378">Hydrolase</keyword>
<dbReference type="InterPro" id="IPR020456">
    <property type="entry name" value="Acylphosphatase"/>
</dbReference>
<dbReference type="GO" id="GO:0003998">
    <property type="term" value="F:acylphosphatase activity"/>
    <property type="evidence" value="ECO:0007669"/>
    <property type="project" value="UniProtKB-EC"/>
</dbReference>
<dbReference type="EMBL" id="KQ964246">
    <property type="protein sequence ID" value="KXJ95942.1"/>
    <property type="molecule type" value="Genomic_DNA"/>
</dbReference>
<dbReference type="AlphaFoldDB" id="A0A136JFM0"/>
<evidence type="ECO:0000313" key="6">
    <source>
        <dbReference type="Proteomes" id="UP000070501"/>
    </source>
</evidence>
<protein>
    <recommendedName>
        <fullName evidence="1">acylphosphatase</fullName>
        <ecNumber evidence="1">3.6.1.7</ecNumber>
    </recommendedName>
</protein>
<accession>A0A136JFM0</accession>
<dbReference type="PROSITE" id="PS51160">
    <property type="entry name" value="ACYLPHOSPHATASE_3"/>
    <property type="match status" value="1"/>
</dbReference>
<feature type="region of interest" description="Disordered" evidence="3">
    <location>
        <begin position="66"/>
        <end position="91"/>
    </location>
</feature>
<sequence>MSQRLSFLAHGRVQGVNYRNFAAKKATELGVTGWCRNTEAGKVEGEAQGSQDALKQFMKELDNGPSHAHVVQLDQTPLDVKEGESGFDVRR</sequence>
<dbReference type="InterPro" id="IPR001792">
    <property type="entry name" value="Acylphosphatase-like_dom"/>
</dbReference>
<evidence type="ECO:0000256" key="3">
    <source>
        <dbReference type="SAM" id="MobiDB-lite"/>
    </source>
</evidence>
<keyword evidence="6" id="KW-1185">Reference proteome</keyword>
<dbReference type="PANTHER" id="PTHR47268:SF4">
    <property type="entry name" value="ACYLPHOSPHATASE"/>
    <property type="match status" value="1"/>
</dbReference>
<comment type="similarity">
    <text evidence="2">Belongs to the acylphosphatase family.</text>
</comment>
<dbReference type="PRINTS" id="PR00112">
    <property type="entry name" value="ACYLPHPHTASE"/>
</dbReference>
<reference evidence="6" key="1">
    <citation type="submission" date="2016-02" db="EMBL/GenBank/DDBJ databases">
        <title>Draft genome sequence of Microdochium bolleyi, a fungal endophyte of beachgrass.</title>
        <authorList>
            <consortium name="DOE Joint Genome Institute"/>
            <person name="David A.S."/>
            <person name="May G."/>
            <person name="Haridas S."/>
            <person name="Lim J."/>
            <person name="Wang M."/>
            <person name="Labutti K."/>
            <person name="Lipzen A."/>
            <person name="Barry K."/>
            <person name="Grigoriev I.V."/>
        </authorList>
    </citation>
    <scope>NUCLEOTIDE SEQUENCE [LARGE SCALE GENOMIC DNA]</scope>
    <source>
        <strain evidence="6">J235TASD1</strain>
    </source>
</reference>
<dbReference type="Gene3D" id="3.30.70.100">
    <property type="match status" value="1"/>
</dbReference>
<evidence type="ECO:0000259" key="4">
    <source>
        <dbReference type="PROSITE" id="PS51160"/>
    </source>
</evidence>
<comment type="catalytic activity">
    <reaction evidence="1">
        <text>an acyl phosphate + H2O = a carboxylate + phosphate + H(+)</text>
        <dbReference type="Rhea" id="RHEA:14965"/>
        <dbReference type="ChEBI" id="CHEBI:15377"/>
        <dbReference type="ChEBI" id="CHEBI:15378"/>
        <dbReference type="ChEBI" id="CHEBI:29067"/>
        <dbReference type="ChEBI" id="CHEBI:43474"/>
        <dbReference type="ChEBI" id="CHEBI:59918"/>
        <dbReference type="EC" id="3.6.1.7"/>
    </reaction>
</comment>
<feature type="domain" description="Acylphosphatase-like" evidence="4">
    <location>
        <begin position="4"/>
        <end position="91"/>
    </location>
</feature>
<feature type="active site" evidence="1">
    <location>
        <position position="37"/>
    </location>
</feature>
<organism evidence="5 6">
    <name type="scientific">Microdochium bolleyi</name>
    <dbReference type="NCBI Taxonomy" id="196109"/>
    <lineage>
        <taxon>Eukaryota</taxon>
        <taxon>Fungi</taxon>
        <taxon>Dikarya</taxon>
        <taxon>Ascomycota</taxon>
        <taxon>Pezizomycotina</taxon>
        <taxon>Sordariomycetes</taxon>
        <taxon>Xylariomycetidae</taxon>
        <taxon>Xylariales</taxon>
        <taxon>Microdochiaceae</taxon>
        <taxon>Microdochium</taxon>
    </lineage>
</organism>
<evidence type="ECO:0000313" key="5">
    <source>
        <dbReference type="EMBL" id="KXJ95942.1"/>
    </source>
</evidence>
<dbReference type="InParanoid" id="A0A136JFM0"/>
<dbReference type="Proteomes" id="UP000070501">
    <property type="component" value="Unassembled WGS sequence"/>
</dbReference>
<dbReference type="STRING" id="196109.A0A136JFM0"/>
<dbReference type="Pfam" id="PF00708">
    <property type="entry name" value="Acylphosphatase"/>
    <property type="match status" value="1"/>
</dbReference>
<dbReference type="PROSITE" id="PS00151">
    <property type="entry name" value="ACYLPHOSPHATASE_2"/>
    <property type="match status" value="1"/>
</dbReference>
<evidence type="ECO:0000256" key="2">
    <source>
        <dbReference type="RuleBase" id="RU004168"/>
    </source>
</evidence>
<evidence type="ECO:0000256" key="1">
    <source>
        <dbReference type="PROSITE-ProRule" id="PRU00520"/>
    </source>
</evidence>
<dbReference type="InterPro" id="IPR017968">
    <property type="entry name" value="Acylphosphatase_CS"/>
</dbReference>
<dbReference type="SUPFAM" id="SSF54975">
    <property type="entry name" value="Acylphosphatase/BLUF domain-like"/>
    <property type="match status" value="1"/>
</dbReference>
<dbReference type="PANTHER" id="PTHR47268">
    <property type="entry name" value="ACYLPHOSPHATASE"/>
    <property type="match status" value="1"/>
</dbReference>
<feature type="active site" evidence="1">
    <location>
        <position position="19"/>
    </location>
</feature>
<dbReference type="OrthoDB" id="7961613at2759"/>
<dbReference type="EC" id="3.6.1.7" evidence="1"/>
<gene>
    <name evidence="5" type="ORF">Micbo1qcDRAFT_231085</name>
</gene>
<feature type="compositionally biased region" description="Basic and acidic residues" evidence="3">
    <location>
        <begin position="79"/>
        <end position="91"/>
    </location>
</feature>
<dbReference type="InterPro" id="IPR036046">
    <property type="entry name" value="Acylphosphatase-like_dom_sf"/>
</dbReference>
<name>A0A136JFM0_9PEZI</name>
<proteinExistence type="inferred from homology"/>